<evidence type="ECO:0000313" key="2">
    <source>
        <dbReference type="EMBL" id="AAF83827.1"/>
    </source>
</evidence>
<dbReference type="KEGG" id="xfa:XF_1017"/>
<name>Q9PEL1_XYLFA</name>
<feature type="compositionally biased region" description="Polar residues" evidence="1">
    <location>
        <begin position="11"/>
        <end position="31"/>
    </location>
</feature>
<dbReference type="AlphaFoldDB" id="Q9PEL1"/>
<feature type="region of interest" description="Disordered" evidence="1">
    <location>
        <begin position="1"/>
        <end position="57"/>
    </location>
</feature>
<proteinExistence type="predicted"/>
<organism evidence="2 3">
    <name type="scientific">Xylella fastidiosa (strain 9a5c)</name>
    <dbReference type="NCBI Taxonomy" id="160492"/>
    <lineage>
        <taxon>Bacteria</taxon>
        <taxon>Pseudomonadati</taxon>
        <taxon>Pseudomonadota</taxon>
        <taxon>Gammaproteobacteria</taxon>
        <taxon>Lysobacterales</taxon>
        <taxon>Lysobacteraceae</taxon>
        <taxon>Xylella</taxon>
    </lineage>
</organism>
<evidence type="ECO:0000313" key="3">
    <source>
        <dbReference type="Proteomes" id="UP000000812"/>
    </source>
</evidence>
<protein>
    <submittedName>
        <fullName evidence="2">Uncharacterized protein</fullName>
    </submittedName>
</protein>
<evidence type="ECO:0000256" key="1">
    <source>
        <dbReference type="SAM" id="MobiDB-lite"/>
    </source>
</evidence>
<sequence>MNRTRKKDSTTNELFQPQPQRNLTTSQNITELSAPAPQPKQIASWHDASHIKTIPNK</sequence>
<dbReference type="HOGENOM" id="CLU_2995760_0_0_6"/>
<gene>
    <name evidence="2" type="ordered locus">XF_1017</name>
</gene>
<dbReference type="Proteomes" id="UP000000812">
    <property type="component" value="Chromosome"/>
</dbReference>
<dbReference type="EMBL" id="AE003849">
    <property type="protein sequence ID" value="AAF83827.1"/>
    <property type="molecule type" value="Genomic_DNA"/>
</dbReference>
<dbReference type="PIR" id="E82733">
    <property type="entry name" value="E82733"/>
</dbReference>
<accession>Q9PEL1</accession>
<reference evidence="2 3" key="1">
    <citation type="journal article" date="2000" name="Nature">
        <title>The genome sequence of the plant pathogen Xylella fastidiosa.</title>
        <authorList>
            <person name="Simpson A.J."/>
            <person name="Reinach F.C."/>
            <person name="Arruda P."/>
            <person name="Abreu F.A."/>
            <person name="Acencio M."/>
            <person name="Alvarenga R."/>
            <person name="Alves L.M."/>
            <person name="Araya J.E."/>
            <person name="Baia G.S."/>
            <person name="Baptista C.S."/>
            <person name="Barros M.H."/>
            <person name="Bonaccorsi E.D."/>
            <person name="Bordin S."/>
            <person name="Bove J.M."/>
            <person name="Briones M.R."/>
            <person name="Bueno M.R."/>
            <person name="Camargo A.A."/>
            <person name="Camargo L.E."/>
            <person name="Carraro D.M."/>
            <person name="Carrer H."/>
            <person name="Colauto N.B."/>
            <person name="Colombo C."/>
            <person name="Costa F.F."/>
            <person name="Costa M.C."/>
            <person name="Costa-Neto C.M."/>
            <person name="Coutinho L.L."/>
            <person name="Cristofani M."/>
            <person name="Dias-Neto E."/>
            <person name="Docena C."/>
            <person name="El-Dorry H."/>
            <person name="Facincani A.P."/>
            <person name="Ferreira A.J."/>
            <person name="Ferreira V.C."/>
            <person name="Ferro J.A."/>
            <person name="Fraga J.S."/>
            <person name="Franca S.C."/>
            <person name="Franco M.C."/>
            <person name="Frohme M."/>
            <person name="Furlan L.R."/>
            <person name="Garnier M."/>
            <person name="Goldman G.H."/>
            <person name="Goldman M.H."/>
            <person name="Gomes S.L."/>
            <person name="Gruber A."/>
            <person name="Ho P.L."/>
            <person name="Hoheisel J.D."/>
            <person name="Junqueira M.L."/>
            <person name="Kemper E.L."/>
            <person name="Kitajima J.P."/>
            <person name="Krieger J.E."/>
            <person name="Kuramae E.E."/>
            <person name="Laigret F."/>
            <person name="Lambais M.R."/>
            <person name="Leite L.C."/>
            <person name="Lemos E.G."/>
            <person name="Lemos M.V."/>
            <person name="Lopes S.A."/>
            <person name="Lopes C.R."/>
            <person name="Machado J.A."/>
            <person name="Machado M.A."/>
            <person name="Madeira A.M."/>
            <person name="Madeira H.M."/>
            <person name="Marino C.L."/>
            <person name="Marques M.V."/>
            <person name="Martins E.A."/>
            <person name="Martins E.M."/>
            <person name="Matsukuma A.Y."/>
            <person name="Menck C.F."/>
            <person name="Miracca E.C."/>
            <person name="Miyaki C.Y."/>
            <person name="Monteriro-Vitorello C.B."/>
            <person name="Moon D.H."/>
            <person name="Nagai M.A."/>
            <person name="Nascimento A.L."/>
            <person name="Netto L.E."/>
            <person name="Nhani A.Jr."/>
            <person name="Nobrega F.G."/>
            <person name="Nunes L.R."/>
            <person name="Oliveira M.A."/>
            <person name="de Oliveira M.C."/>
            <person name="de Oliveira R.C."/>
            <person name="Palmieri D.A."/>
            <person name="Paris A."/>
            <person name="Peixoto B.R."/>
            <person name="Pereira G.A."/>
            <person name="Pereira H.A.Jr."/>
            <person name="Pesquero J.B."/>
            <person name="Quaggio R.B."/>
            <person name="Roberto P.G."/>
            <person name="Rodrigues V."/>
            <person name="de M Rosa A.J."/>
            <person name="de Rosa V.E.Jr."/>
            <person name="de Sa R.G."/>
            <person name="Santelli R.V."/>
            <person name="Sawasaki H.E."/>
            <person name="da Silva A.C."/>
            <person name="da Silva A.M."/>
            <person name="da Silva F.R."/>
            <person name="da Silva W.A.Jr."/>
            <person name="da Silveira J.F."/>
            <person name="Silvestri M.L."/>
            <person name="Siqueira W.J."/>
            <person name="de Souza A.A."/>
            <person name="de Souza A.P."/>
            <person name="Terenzi M.F."/>
            <person name="Truffi D."/>
            <person name="Tsai S.M."/>
            <person name="Tsuhako M.H."/>
            <person name="Vallada H."/>
            <person name="Van Sluys M.A."/>
            <person name="Verjovski-Almeida S."/>
            <person name="Vettore A.L."/>
            <person name="Zago M.A."/>
            <person name="Zatz M."/>
            <person name="Meidanis J."/>
            <person name="Setubal J.C."/>
        </authorList>
    </citation>
    <scope>NUCLEOTIDE SEQUENCE [LARGE SCALE GENOMIC DNA]</scope>
    <source>
        <strain evidence="2 3">9a5c</strain>
    </source>
</reference>